<dbReference type="EMBL" id="JAMZEJ010000004">
    <property type="protein sequence ID" value="MCQ8240568.1"/>
    <property type="molecule type" value="Genomic_DNA"/>
</dbReference>
<evidence type="ECO:0000313" key="2">
    <source>
        <dbReference type="EMBL" id="MCQ8240568.1"/>
    </source>
</evidence>
<keyword evidence="3" id="KW-1185">Reference proteome</keyword>
<dbReference type="SUPFAM" id="SSF52402">
    <property type="entry name" value="Adenine nucleotide alpha hydrolases-like"/>
    <property type="match status" value="1"/>
</dbReference>
<dbReference type="Proteomes" id="UP001524547">
    <property type="component" value="Unassembled WGS sequence"/>
</dbReference>
<accession>A0ABT1VY24</accession>
<dbReference type="RefSeq" id="WP_422919319.1">
    <property type="nucleotide sequence ID" value="NZ_JAMZEJ010000004.1"/>
</dbReference>
<comment type="caution">
    <text evidence="2">The sequence shown here is derived from an EMBL/GenBank/DDBJ whole genome shotgun (WGS) entry which is preliminary data.</text>
</comment>
<gene>
    <name evidence="2" type="ORF">NFI88_06880</name>
</gene>
<name>A0ABT1VY24_9PROT</name>
<dbReference type="Pfam" id="PF01507">
    <property type="entry name" value="PAPS_reduct"/>
    <property type="match status" value="1"/>
</dbReference>
<dbReference type="InterPro" id="IPR014729">
    <property type="entry name" value="Rossmann-like_a/b/a_fold"/>
</dbReference>
<reference evidence="2 3" key="1">
    <citation type="submission" date="2022-06" db="EMBL/GenBank/DDBJ databases">
        <title>Rhizosaccharibacter gen. nov. sp. nov. KSS12, endophytic bacteria isolated from sugarcane.</title>
        <authorList>
            <person name="Pitiwittayakul N."/>
        </authorList>
    </citation>
    <scope>NUCLEOTIDE SEQUENCE [LARGE SCALE GENOMIC DNA]</scope>
    <source>
        <strain evidence="2 3">KSS12</strain>
    </source>
</reference>
<evidence type="ECO:0000313" key="3">
    <source>
        <dbReference type="Proteomes" id="UP001524547"/>
    </source>
</evidence>
<dbReference type="InterPro" id="IPR002500">
    <property type="entry name" value="PAPS_reduct_dom"/>
</dbReference>
<evidence type="ECO:0000259" key="1">
    <source>
        <dbReference type="Pfam" id="PF01507"/>
    </source>
</evidence>
<organism evidence="2 3">
    <name type="scientific">Rhizosaccharibacter radicis</name>
    <dbReference type="NCBI Taxonomy" id="2782605"/>
    <lineage>
        <taxon>Bacteria</taxon>
        <taxon>Pseudomonadati</taxon>
        <taxon>Pseudomonadota</taxon>
        <taxon>Alphaproteobacteria</taxon>
        <taxon>Acetobacterales</taxon>
        <taxon>Acetobacteraceae</taxon>
        <taxon>Rhizosaccharibacter</taxon>
    </lineage>
</organism>
<feature type="domain" description="Phosphoadenosine phosphosulphate reductase" evidence="1">
    <location>
        <begin position="11"/>
        <end position="184"/>
    </location>
</feature>
<dbReference type="Gene3D" id="3.40.50.620">
    <property type="entry name" value="HUPs"/>
    <property type="match status" value="1"/>
</dbReference>
<protein>
    <submittedName>
        <fullName evidence="2">Phosphoadenosine phosphosulfate reductase family protein</fullName>
    </submittedName>
</protein>
<sequence length="290" mass="33194">MGDPFLITGPAVISFSGGRTSAYMLWRILQAHGGTLPDDVLVCFANTGREMPATLDFVRDCAAAWNVQVRWLEYRHEPGRHYAVEVSHNSASRNGEPFEAVMLARGFMPNPVTRFCTVEMKIRTLRRFVREERGWKTWLNVVGLRADEPGRVQRAHDPEKQKKDGFVTVCPLALAGVQEWDVLSFWKRQSFDLRLAGPWEGNCDGCFLKNRAALERMHRDHPDRMKWWADIEQEKLGDQLGQKGWRPEMSVFRADREDYATMARIVRDQGSLPFDIKERVIPCVDAGCGV</sequence>
<proteinExistence type="predicted"/>